<gene>
    <name evidence="1" type="ORF">IE53DRAFT_297500</name>
</gene>
<name>A0ACD0NWR4_9BASI</name>
<dbReference type="EMBL" id="KZ819945">
    <property type="protein sequence ID" value="PWN50318.1"/>
    <property type="molecule type" value="Genomic_DNA"/>
</dbReference>
<proteinExistence type="predicted"/>
<feature type="non-terminal residue" evidence="1">
    <location>
        <position position="322"/>
    </location>
</feature>
<accession>A0ACD0NWR4</accession>
<dbReference type="Proteomes" id="UP000245626">
    <property type="component" value="Unassembled WGS sequence"/>
</dbReference>
<evidence type="ECO:0000313" key="2">
    <source>
        <dbReference type="Proteomes" id="UP000245626"/>
    </source>
</evidence>
<sequence>TSRSSSSPPPAHKTLSPLTSPHQHLLQELQKKDFPSYLAHYFYPKHLQTHYLAIRSFNLEVATLKDHVSNELLGRMRMGWWREAIKGAFDNRPAKHPTVLALRDAIHDPRVLNSGGLIEDHFQRIIQVREDDLADTMAPPSLEELEVYAEGTSSRLNYLSLNLVGVSSSAMDELFSHLGKASGLSLSLSSLPFHSHPPPSARNSVTKGARKLTLPAEFLQRFGVAEEDVFRNGPNAKGLKDAVFELATRANDYLITSRTLIKEEFGGKVPEMAVGPLVNAVPARSYLERLESADFDPYSAKVQGRHWKLPWDMWRTSRRRTI</sequence>
<organism evidence="1 2">
    <name type="scientific">Violaceomyces palustris</name>
    <dbReference type="NCBI Taxonomy" id="1673888"/>
    <lineage>
        <taxon>Eukaryota</taxon>
        <taxon>Fungi</taxon>
        <taxon>Dikarya</taxon>
        <taxon>Basidiomycota</taxon>
        <taxon>Ustilaginomycotina</taxon>
        <taxon>Ustilaginomycetes</taxon>
        <taxon>Violaceomycetales</taxon>
        <taxon>Violaceomycetaceae</taxon>
        <taxon>Violaceomyces</taxon>
    </lineage>
</organism>
<evidence type="ECO:0000313" key="1">
    <source>
        <dbReference type="EMBL" id="PWN50318.1"/>
    </source>
</evidence>
<protein>
    <submittedName>
        <fullName evidence="1">Uncharacterized protein</fullName>
    </submittedName>
</protein>
<feature type="non-terminal residue" evidence="1">
    <location>
        <position position="1"/>
    </location>
</feature>
<keyword evidence="2" id="KW-1185">Reference proteome</keyword>
<reference evidence="1 2" key="1">
    <citation type="journal article" date="2018" name="Mol. Biol. Evol.">
        <title>Broad Genomic Sampling Reveals a Smut Pathogenic Ancestry of the Fungal Clade Ustilaginomycotina.</title>
        <authorList>
            <person name="Kijpornyongpan T."/>
            <person name="Mondo S.J."/>
            <person name="Barry K."/>
            <person name="Sandor L."/>
            <person name="Lee J."/>
            <person name="Lipzen A."/>
            <person name="Pangilinan J."/>
            <person name="LaButti K."/>
            <person name="Hainaut M."/>
            <person name="Henrissat B."/>
            <person name="Grigoriev I.V."/>
            <person name="Spatafora J.W."/>
            <person name="Aime M.C."/>
        </authorList>
    </citation>
    <scope>NUCLEOTIDE SEQUENCE [LARGE SCALE GENOMIC DNA]</scope>
    <source>
        <strain evidence="1 2">SA 807</strain>
    </source>
</reference>